<dbReference type="InterPro" id="IPR017871">
    <property type="entry name" value="ABC_transporter-like_CS"/>
</dbReference>
<comment type="similarity">
    <text evidence="1">Belongs to the ABC transporter superfamily.</text>
</comment>
<keyword evidence="2" id="KW-0813">Transport</keyword>
<organism evidence="6 7">
    <name type="scientific">Agromyces seonyuensis</name>
    <dbReference type="NCBI Taxonomy" id="2662446"/>
    <lineage>
        <taxon>Bacteria</taxon>
        <taxon>Bacillati</taxon>
        <taxon>Actinomycetota</taxon>
        <taxon>Actinomycetes</taxon>
        <taxon>Micrococcales</taxon>
        <taxon>Microbacteriaceae</taxon>
        <taxon>Agromyces</taxon>
    </lineage>
</organism>
<dbReference type="SMART" id="SM00382">
    <property type="entry name" value="AAA"/>
    <property type="match status" value="1"/>
</dbReference>
<dbReference type="Proteomes" id="UP000438182">
    <property type="component" value="Unassembled WGS sequence"/>
</dbReference>
<accession>A0A6I4P1A8</accession>
<evidence type="ECO:0000256" key="4">
    <source>
        <dbReference type="ARBA" id="ARBA00022840"/>
    </source>
</evidence>
<dbReference type="EMBL" id="WSTA01000001">
    <property type="protein sequence ID" value="MWB97007.1"/>
    <property type="molecule type" value="Genomic_DNA"/>
</dbReference>
<dbReference type="InterPro" id="IPR003593">
    <property type="entry name" value="AAA+_ATPase"/>
</dbReference>
<keyword evidence="4 6" id="KW-0067">ATP-binding</keyword>
<evidence type="ECO:0000313" key="7">
    <source>
        <dbReference type="Proteomes" id="UP000438182"/>
    </source>
</evidence>
<name>A0A6I4P1A8_9MICO</name>
<feature type="domain" description="ABC transporter" evidence="5">
    <location>
        <begin position="14"/>
        <end position="245"/>
    </location>
</feature>
<dbReference type="Pfam" id="PF00005">
    <property type="entry name" value="ABC_tran"/>
    <property type="match status" value="1"/>
</dbReference>
<dbReference type="AlphaFoldDB" id="A0A6I4P1A8"/>
<comment type="caution">
    <text evidence="6">The sequence shown here is derived from an EMBL/GenBank/DDBJ whole genome shotgun (WGS) entry which is preliminary data.</text>
</comment>
<dbReference type="GO" id="GO:0016887">
    <property type="term" value="F:ATP hydrolysis activity"/>
    <property type="evidence" value="ECO:0007669"/>
    <property type="project" value="InterPro"/>
</dbReference>
<evidence type="ECO:0000313" key="6">
    <source>
        <dbReference type="EMBL" id="MWB97007.1"/>
    </source>
</evidence>
<dbReference type="InterPro" id="IPR027417">
    <property type="entry name" value="P-loop_NTPase"/>
</dbReference>
<dbReference type="SUPFAM" id="SSF52540">
    <property type="entry name" value="P-loop containing nucleoside triphosphate hydrolases"/>
    <property type="match status" value="1"/>
</dbReference>
<evidence type="ECO:0000256" key="3">
    <source>
        <dbReference type="ARBA" id="ARBA00022741"/>
    </source>
</evidence>
<evidence type="ECO:0000256" key="1">
    <source>
        <dbReference type="ARBA" id="ARBA00005417"/>
    </source>
</evidence>
<dbReference type="GO" id="GO:0005524">
    <property type="term" value="F:ATP binding"/>
    <property type="evidence" value="ECO:0007669"/>
    <property type="project" value="UniProtKB-KW"/>
</dbReference>
<evidence type="ECO:0000256" key="2">
    <source>
        <dbReference type="ARBA" id="ARBA00022448"/>
    </source>
</evidence>
<keyword evidence="3" id="KW-0547">Nucleotide-binding</keyword>
<dbReference type="RefSeq" id="WP_160422281.1">
    <property type="nucleotide sequence ID" value="NZ_WSTA01000001.1"/>
</dbReference>
<proteinExistence type="inferred from homology"/>
<protein>
    <submittedName>
        <fullName evidence="6">ATP-binding cassette domain-containing protein</fullName>
    </submittedName>
</protein>
<keyword evidence="7" id="KW-1185">Reference proteome</keyword>
<evidence type="ECO:0000259" key="5">
    <source>
        <dbReference type="PROSITE" id="PS50893"/>
    </source>
</evidence>
<dbReference type="PROSITE" id="PS50893">
    <property type="entry name" value="ABC_TRANSPORTER_2"/>
    <property type="match status" value="1"/>
</dbReference>
<dbReference type="PANTHER" id="PTHR43335">
    <property type="entry name" value="ABC TRANSPORTER, ATP-BINDING PROTEIN"/>
    <property type="match status" value="1"/>
</dbReference>
<reference evidence="6 7" key="1">
    <citation type="submission" date="2019-12" db="EMBL/GenBank/DDBJ databases">
        <authorList>
            <person name="Kim Y.S."/>
        </authorList>
    </citation>
    <scope>NUCLEOTIDE SEQUENCE [LARGE SCALE GENOMIC DNA]</scope>
    <source>
        <strain evidence="6 7">MMS17-SY077</strain>
    </source>
</reference>
<sequence>MAAETRTAGAADVLRADGLAKRYGDRDAVADLTLAVGTGRAFGLLGPNGAGKTTSVRLLTGLLPASAGRVELFGETLGPGNASRLRARVGVQTDTELYATLSARENLRIWGDLFDVDRRRLPGRIDEVLEMLGLASRADSLVGEFSKGMRQKLAVARAVLHEPELLFLDEPTADLDPEAAADLVDYLRSLIRAGGTTVVLCTHQLHGLEALCDDLGILVDGRLVATGPVDDLLAARWPTPGFRLEVGGDPAAAARTIAAAGGAPVLESDGALTVALPTEDRVPALVAALVAAGVPVHAVVPLRPTITDYYFATVDDAAARREEARA</sequence>
<dbReference type="Gene3D" id="3.40.50.300">
    <property type="entry name" value="P-loop containing nucleotide triphosphate hydrolases"/>
    <property type="match status" value="1"/>
</dbReference>
<dbReference type="PROSITE" id="PS00211">
    <property type="entry name" value="ABC_TRANSPORTER_1"/>
    <property type="match status" value="1"/>
</dbReference>
<dbReference type="PANTHER" id="PTHR43335:SF4">
    <property type="entry name" value="ABC TRANSPORTER, ATP-BINDING PROTEIN"/>
    <property type="match status" value="1"/>
</dbReference>
<dbReference type="InterPro" id="IPR003439">
    <property type="entry name" value="ABC_transporter-like_ATP-bd"/>
</dbReference>
<gene>
    <name evidence="6" type="ORF">GB864_00320</name>
</gene>